<organism evidence="2 3">
    <name type="scientific">Thermomonas aquatica</name>
    <dbReference type="NCBI Taxonomy" id="2202149"/>
    <lineage>
        <taxon>Bacteria</taxon>
        <taxon>Pseudomonadati</taxon>
        <taxon>Pseudomonadota</taxon>
        <taxon>Gammaproteobacteria</taxon>
        <taxon>Lysobacterales</taxon>
        <taxon>Lysobacteraceae</taxon>
        <taxon>Thermomonas</taxon>
    </lineage>
</organism>
<dbReference type="InterPro" id="IPR051534">
    <property type="entry name" value="CBASS_pafABC_assoc_protein"/>
</dbReference>
<dbReference type="PANTHER" id="PTHR34580:SF1">
    <property type="entry name" value="PROTEIN PAFC"/>
    <property type="match status" value="1"/>
</dbReference>
<accession>A0A5B7ZPX6</accession>
<proteinExistence type="predicted"/>
<dbReference type="EMBL" id="CP040871">
    <property type="protein sequence ID" value="QDA56998.1"/>
    <property type="molecule type" value="Genomic_DNA"/>
</dbReference>
<dbReference type="PROSITE" id="PS52050">
    <property type="entry name" value="WYL"/>
    <property type="match status" value="1"/>
</dbReference>
<evidence type="ECO:0000259" key="1">
    <source>
        <dbReference type="Pfam" id="PF13280"/>
    </source>
</evidence>
<gene>
    <name evidence="2" type="ORF">FHQ07_06545</name>
</gene>
<protein>
    <submittedName>
        <fullName evidence="2">WYL domain-containing protein</fullName>
    </submittedName>
</protein>
<evidence type="ECO:0000313" key="2">
    <source>
        <dbReference type="EMBL" id="QDA56998.1"/>
    </source>
</evidence>
<sequence>MGKRSGTLETTLLAIELLRRIPRNRKVTAEELHAQVKEAGFDRDLRTIQRQLDLLSEHFHIERDTRTKPYGYSWQKNASGLSVPGLTLQESLLLRLAEEHLRNLLPAHLLKSMDGFFAQARQNLDPLGPPSLERDWPAKVRVVATSQPLLPPKIDPTVFETVCEALYGNRYLTVTYKNAGGGVTTSRVTPLGLAQQGPRMYLICRFDGYDDNRALAIHRVQAAEGSTLTFKRPKGFDLKQYDDEGRFGFGDGKKVRLTFRIDKDHGHFLLESRLSEDQSVKDLGDDYEISATVVDSAMLEWWLRGFGDAVSRVRRLKIRP</sequence>
<dbReference type="KEGG" id="thes:FHQ07_06545"/>
<evidence type="ECO:0000313" key="3">
    <source>
        <dbReference type="Proteomes" id="UP000308149"/>
    </source>
</evidence>
<dbReference type="AlphaFoldDB" id="A0A5B7ZPX6"/>
<dbReference type="RefSeq" id="WP_139716050.1">
    <property type="nucleotide sequence ID" value="NZ_CP040871.1"/>
</dbReference>
<reference evidence="2 3" key="1">
    <citation type="submission" date="2019-06" db="EMBL/GenBank/DDBJ databases">
        <title>Thermomonas aquatica sp. nov., isolated from an industrial wastewater treatment plant.</title>
        <authorList>
            <person name="Jeon J.H."/>
            <person name="Park D.-S."/>
        </authorList>
    </citation>
    <scope>NUCLEOTIDE SEQUENCE [LARGE SCALE GENOMIC DNA]</scope>
    <source>
        <strain evidence="2 3">SY21</strain>
    </source>
</reference>
<dbReference type="Proteomes" id="UP000308149">
    <property type="component" value="Chromosome"/>
</dbReference>
<name>A0A5B7ZPX6_9GAMM</name>
<dbReference type="PANTHER" id="PTHR34580">
    <property type="match status" value="1"/>
</dbReference>
<dbReference type="InterPro" id="IPR026881">
    <property type="entry name" value="WYL_dom"/>
</dbReference>
<dbReference type="OrthoDB" id="8595817at2"/>
<dbReference type="Pfam" id="PF13280">
    <property type="entry name" value="WYL"/>
    <property type="match status" value="1"/>
</dbReference>
<keyword evidence="3" id="KW-1185">Reference proteome</keyword>
<feature type="domain" description="WYL" evidence="1">
    <location>
        <begin position="158"/>
        <end position="224"/>
    </location>
</feature>